<keyword evidence="5" id="KW-0449">Lipoprotein</keyword>
<evidence type="ECO:0000256" key="6">
    <source>
        <dbReference type="SAM" id="SignalP"/>
    </source>
</evidence>
<feature type="signal peptide" evidence="6">
    <location>
        <begin position="1"/>
        <end position="31"/>
    </location>
</feature>
<feature type="domain" description="Glycine zipper 2TM" evidence="7">
    <location>
        <begin position="75"/>
        <end position="115"/>
    </location>
</feature>
<evidence type="ECO:0000313" key="9">
    <source>
        <dbReference type="Proteomes" id="UP000831607"/>
    </source>
</evidence>
<keyword evidence="4" id="KW-0564">Palmitate</keyword>
<reference evidence="8 9" key="1">
    <citation type="submission" date="2020-11" db="EMBL/GenBank/DDBJ databases">
        <title>Algicoccus daihaiensis sp.nov., isolated from Daihai Lake in Inner Mongolia.</title>
        <authorList>
            <person name="Kai J."/>
        </authorList>
    </citation>
    <scope>NUCLEOTIDE SEQUENCE [LARGE SCALE GENOMIC DNA]</scope>
    <source>
        <strain evidence="9">f23</strain>
    </source>
</reference>
<comment type="subcellular location">
    <subcellularLocation>
        <location evidence="1">Cell outer membrane</location>
        <topology evidence="1">Lipid-anchor</topology>
    </subcellularLocation>
</comment>
<proteinExistence type="predicted"/>
<evidence type="ECO:0000259" key="7">
    <source>
        <dbReference type="Pfam" id="PF05433"/>
    </source>
</evidence>
<dbReference type="EMBL" id="CP063982">
    <property type="protein sequence ID" value="UOD50176.1"/>
    <property type="molecule type" value="Genomic_DNA"/>
</dbReference>
<dbReference type="PANTHER" id="PTHR35603:SF1">
    <property type="entry name" value="OUTER MEMBRANE LIPOPROTEIN SLYB"/>
    <property type="match status" value="1"/>
</dbReference>
<name>A0ABY4AIQ2_9BURK</name>
<gene>
    <name evidence="8" type="ORF">DHf2319_12155</name>
</gene>
<protein>
    <submittedName>
        <fullName evidence="8">Glycine zipper 2TM domain-containing protein</fullName>
    </submittedName>
</protein>
<dbReference type="InterPro" id="IPR008816">
    <property type="entry name" value="Gly_zipper_2TM_dom"/>
</dbReference>
<dbReference type="PANTHER" id="PTHR35603">
    <property type="match status" value="1"/>
</dbReference>
<evidence type="ECO:0000256" key="5">
    <source>
        <dbReference type="ARBA" id="ARBA00023288"/>
    </source>
</evidence>
<evidence type="ECO:0000256" key="3">
    <source>
        <dbReference type="ARBA" id="ARBA00023136"/>
    </source>
</evidence>
<accession>A0ABY4AIQ2</accession>
<evidence type="ECO:0000256" key="2">
    <source>
        <dbReference type="ARBA" id="ARBA00022729"/>
    </source>
</evidence>
<dbReference type="RefSeq" id="WP_369810193.1">
    <property type="nucleotide sequence ID" value="NZ_CP063982.1"/>
</dbReference>
<organism evidence="8 9">
    <name type="scientific">Orrella daihaiensis</name>
    <dbReference type="NCBI Taxonomy" id="2782176"/>
    <lineage>
        <taxon>Bacteria</taxon>
        <taxon>Pseudomonadati</taxon>
        <taxon>Pseudomonadota</taxon>
        <taxon>Betaproteobacteria</taxon>
        <taxon>Burkholderiales</taxon>
        <taxon>Alcaligenaceae</taxon>
        <taxon>Orrella</taxon>
    </lineage>
</organism>
<evidence type="ECO:0000256" key="1">
    <source>
        <dbReference type="ARBA" id="ARBA00004459"/>
    </source>
</evidence>
<dbReference type="InterPro" id="IPR051407">
    <property type="entry name" value="Bact_OM_lipoprot/Surf_antigen"/>
</dbReference>
<keyword evidence="2 6" id="KW-0732">Signal</keyword>
<evidence type="ECO:0000256" key="4">
    <source>
        <dbReference type="ARBA" id="ARBA00023139"/>
    </source>
</evidence>
<feature type="chain" id="PRO_5046603788" evidence="6">
    <location>
        <begin position="32"/>
        <end position="169"/>
    </location>
</feature>
<evidence type="ECO:0000313" key="8">
    <source>
        <dbReference type="EMBL" id="UOD50176.1"/>
    </source>
</evidence>
<dbReference type="Pfam" id="PF05433">
    <property type="entry name" value="Rick_17kDa_Anti"/>
    <property type="match status" value="1"/>
</dbReference>
<dbReference type="Proteomes" id="UP000831607">
    <property type="component" value="Chromosome"/>
</dbReference>
<sequence>MQTTNAFTTMKVFQRLAIVGAVLAISIHVSGCSTPSASAGVYTYGQAQSEQIVRFGTVTGLRPVVIQKDRSSGVGMIAGGALGGVAGSAVGGGTGRDLAIVGGAILGALAGEKIEEQAGKTQGVEITVRLDNGETRVIAQEDDQRLAIGSRVQVISGAGPVRVVPASGG</sequence>
<keyword evidence="9" id="KW-1185">Reference proteome</keyword>
<keyword evidence="3" id="KW-0472">Membrane</keyword>